<protein>
    <submittedName>
        <fullName evidence="3">HD-GYP domain-containing protein</fullName>
    </submittedName>
</protein>
<keyword evidence="4" id="KW-1185">Reference proteome</keyword>
<feature type="domain" description="HD-GYP" evidence="2">
    <location>
        <begin position="74"/>
        <end position="287"/>
    </location>
</feature>
<proteinExistence type="predicted"/>
<name>G8LXU9_ACECE</name>
<dbReference type="InterPro" id="IPR037522">
    <property type="entry name" value="HD_GYP_dom"/>
</dbReference>
<dbReference type="PROSITE" id="PS51832">
    <property type="entry name" value="HD_GYP"/>
    <property type="match status" value="1"/>
</dbReference>
<dbReference type="KEGG" id="ccl:Clocl_2261"/>
<reference evidence="3 4" key="2">
    <citation type="journal article" date="2012" name="Stand. Genomic Sci.">
        <title>Complete Genome Sequence of Clostridium clariflavum DSM 19732.</title>
        <authorList>
            <person name="Izquierdo J.A."/>
            <person name="Goodwin L."/>
            <person name="Davenport K.W."/>
            <person name="Teshima H."/>
            <person name="Bruce D."/>
            <person name="Detter C."/>
            <person name="Tapia R."/>
            <person name="Han S."/>
            <person name="Land M."/>
            <person name="Hauser L."/>
            <person name="Jeffries C.D."/>
            <person name="Han J."/>
            <person name="Pitluck S."/>
            <person name="Nolan M."/>
            <person name="Chen A."/>
            <person name="Huntemann M."/>
            <person name="Mavromatis K."/>
            <person name="Mikhailova N."/>
            <person name="Liolios K."/>
            <person name="Woyke T."/>
            <person name="Lynd L.R."/>
        </authorList>
    </citation>
    <scope>NUCLEOTIDE SEQUENCE [LARGE SCALE GENOMIC DNA]</scope>
    <source>
        <strain evidence="4">DSM 19732 / NBRC 101661 / EBR45</strain>
    </source>
</reference>
<evidence type="ECO:0000259" key="2">
    <source>
        <dbReference type="PROSITE" id="PS51832"/>
    </source>
</evidence>
<dbReference type="PROSITE" id="PS51831">
    <property type="entry name" value="HD"/>
    <property type="match status" value="1"/>
</dbReference>
<dbReference type="CDD" id="cd00077">
    <property type="entry name" value="HDc"/>
    <property type="match status" value="1"/>
</dbReference>
<dbReference type="AlphaFoldDB" id="G8LXU9"/>
<reference evidence="4" key="1">
    <citation type="submission" date="2011-12" db="EMBL/GenBank/DDBJ databases">
        <title>Complete sequence of Clostridium clariflavum DSM 19732.</title>
        <authorList>
            <consortium name="US DOE Joint Genome Institute"/>
            <person name="Lucas S."/>
            <person name="Han J."/>
            <person name="Lapidus A."/>
            <person name="Cheng J.-F."/>
            <person name="Goodwin L."/>
            <person name="Pitluck S."/>
            <person name="Peters L."/>
            <person name="Teshima H."/>
            <person name="Detter J.C."/>
            <person name="Han C."/>
            <person name="Tapia R."/>
            <person name="Land M."/>
            <person name="Hauser L."/>
            <person name="Kyrpides N."/>
            <person name="Ivanova N."/>
            <person name="Pagani I."/>
            <person name="Kitzmiller T."/>
            <person name="Lynd L."/>
            <person name="Izquierdo J."/>
            <person name="Woyke T."/>
        </authorList>
    </citation>
    <scope>NUCLEOTIDE SEQUENCE [LARGE SCALE GENOMIC DNA]</scope>
    <source>
        <strain evidence="4">DSM 19732 / NBRC 101661 / EBR45</strain>
    </source>
</reference>
<evidence type="ECO:0000313" key="4">
    <source>
        <dbReference type="Proteomes" id="UP000005435"/>
    </source>
</evidence>
<feature type="domain" description="HD" evidence="1">
    <location>
        <begin position="127"/>
        <end position="235"/>
    </location>
</feature>
<dbReference type="eggNOG" id="COG2206">
    <property type="taxonomic scope" value="Bacteria"/>
</dbReference>
<dbReference type="HOGENOM" id="CLU_000445_92_1_9"/>
<gene>
    <name evidence="3" type="ordered locus">Clocl_2261</name>
</gene>
<dbReference type="Pfam" id="PF13487">
    <property type="entry name" value="HD_5"/>
    <property type="match status" value="1"/>
</dbReference>
<evidence type="ECO:0000313" key="3">
    <source>
        <dbReference type="EMBL" id="AEV68852.1"/>
    </source>
</evidence>
<dbReference type="PANTHER" id="PTHR43155:SF2">
    <property type="entry name" value="CYCLIC DI-GMP PHOSPHODIESTERASE PA4108"/>
    <property type="match status" value="1"/>
</dbReference>
<dbReference type="SMART" id="SM00471">
    <property type="entry name" value="HDc"/>
    <property type="match status" value="1"/>
</dbReference>
<dbReference type="STRING" id="720554.Clocl_2261"/>
<organism evidence="3 4">
    <name type="scientific">Acetivibrio clariflavus (strain DSM 19732 / NBRC 101661 / EBR45)</name>
    <name type="common">Clostridium clariflavum</name>
    <dbReference type="NCBI Taxonomy" id="720554"/>
    <lineage>
        <taxon>Bacteria</taxon>
        <taxon>Bacillati</taxon>
        <taxon>Bacillota</taxon>
        <taxon>Clostridia</taxon>
        <taxon>Eubacteriales</taxon>
        <taxon>Oscillospiraceae</taxon>
        <taxon>Acetivibrio</taxon>
    </lineage>
</organism>
<dbReference type="InterPro" id="IPR006674">
    <property type="entry name" value="HD_domain"/>
</dbReference>
<accession>G8LXU9</accession>
<dbReference type="EMBL" id="CP003065">
    <property type="protein sequence ID" value="AEV68852.1"/>
    <property type="molecule type" value="Genomic_DNA"/>
</dbReference>
<sequence>MRLVGTKFLKEGQQLARPVYTSSGKIILNSGVTLTQSFITKLEQMGVQKVYIDDERFGDVEVSEPLDVTTRNAVTKVLRENYEKVHNSKEMDEYEIRDAAKKIVEYTREYVDRGLSILSTEVKDEYVIEHSVNVAIITAFIGNKMSYNFGQLCDLVTGALIHDLGRENKPEENPLHTNIGFDIAREHRGFSLHSVKVCYEHHENYDGTGYPRKIKANEISEFSRIVRVADYYDNLLHGYEKDGKSIMPHEAFEGLLAVSGKVLDPEIVEKFRDTIVFYPNGCTVLLNNGLKGVVVNQNVGSPQRPVVRTYNDKGVIGNVDLLRYLTLFIEDIVAV</sequence>
<dbReference type="InterPro" id="IPR003607">
    <property type="entry name" value="HD/PDEase_dom"/>
</dbReference>
<evidence type="ECO:0000259" key="1">
    <source>
        <dbReference type="PROSITE" id="PS51831"/>
    </source>
</evidence>
<dbReference type="Proteomes" id="UP000005435">
    <property type="component" value="Chromosome"/>
</dbReference>
<dbReference type="Gene3D" id="1.10.3210.10">
    <property type="entry name" value="Hypothetical protein af1432"/>
    <property type="match status" value="1"/>
</dbReference>
<dbReference type="OrthoDB" id="9798833at2"/>
<dbReference type="SUPFAM" id="SSF109604">
    <property type="entry name" value="HD-domain/PDEase-like"/>
    <property type="match status" value="1"/>
</dbReference>
<dbReference type="RefSeq" id="WP_014255431.1">
    <property type="nucleotide sequence ID" value="NC_016627.1"/>
</dbReference>
<dbReference type="PANTHER" id="PTHR43155">
    <property type="entry name" value="CYCLIC DI-GMP PHOSPHODIESTERASE PA4108-RELATED"/>
    <property type="match status" value="1"/>
</dbReference>